<name>A0A1B0G776_GLOMM</name>
<proteinExistence type="predicted"/>
<dbReference type="PANTHER" id="PTHR10882:SF0">
    <property type="entry name" value="DIPHTHINE METHYL ESTER SYNTHASE"/>
    <property type="match status" value="1"/>
</dbReference>
<organism evidence="1 2">
    <name type="scientific">Glossina morsitans morsitans</name>
    <name type="common">Savannah tsetse fly</name>
    <dbReference type="NCBI Taxonomy" id="37546"/>
    <lineage>
        <taxon>Eukaryota</taxon>
        <taxon>Metazoa</taxon>
        <taxon>Ecdysozoa</taxon>
        <taxon>Arthropoda</taxon>
        <taxon>Hexapoda</taxon>
        <taxon>Insecta</taxon>
        <taxon>Pterygota</taxon>
        <taxon>Neoptera</taxon>
        <taxon>Endopterygota</taxon>
        <taxon>Diptera</taxon>
        <taxon>Brachycera</taxon>
        <taxon>Muscomorpha</taxon>
        <taxon>Hippoboscoidea</taxon>
        <taxon>Glossinidae</taxon>
        <taxon>Glossina</taxon>
    </lineage>
</organism>
<dbReference type="SUPFAM" id="SSF53790">
    <property type="entry name" value="Tetrapyrrole methylase"/>
    <property type="match status" value="1"/>
</dbReference>
<dbReference type="EMBL" id="CCAG010008068">
    <property type="status" value="NOT_ANNOTATED_CDS"/>
    <property type="molecule type" value="Genomic_DNA"/>
</dbReference>
<keyword evidence="2" id="KW-1185">Reference proteome</keyword>
<evidence type="ECO:0000313" key="2">
    <source>
        <dbReference type="Proteomes" id="UP000092444"/>
    </source>
</evidence>
<dbReference type="InterPro" id="IPR035996">
    <property type="entry name" value="4pyrrol_Methylase_sf"/>
</dbReference>
<sequence length="62" mass="7097">MFYLIGLGLVDPIDISVKGLEIVKRCSRVYLESYTIILFLDRSPPSEISRNTEICFTQQDEA</sequence>
<dbReference type="InterPro" id="IPR004551">
    <property type="entry name" value="Dphthn_synthase"/>
</dbReference>
<dbReference type="VEuPathDB" id="VectorBase:GMOY009169"/>
<accession>A0A1B0G776</accession>
<dbReference type="Gene3D" id="3.40.1010.10">
    <property type="entry name" value="Cobalt-precorrin-4 Transmethylase, Domain 1"/>
    <property type="match status" value="1"/>
</dbReference>
<dbReference type="EnsemblMetazoa" id="GMOY009169-RA">
    <property type="protein sequence ID" value="GMOY009169-PA"/>
    <property type="gene ID" value="GMOY009169"/>
</dbReference>
<evidence type="ECO:0000313" key="1">
    <source>
        <dbReference type="EnsemblMetazoa" id="GMOY009169-PA"/>
    </source>
</evidence>
<dbReference type="AlphaFoldDB" id="A0A1B0G776"/>
<reference evidence="1" key="1">
    <citation type="submission" date="2020-05" db="UniProtKB">
        <authorList>
            <consortium name="EnsemblMetazoa"/>
        </authorList>
    </citation>
    <scope>IDENTIFICATION</scope>
    <source>
        <strain evidence="1">Yale</strain>
    </source>
</reference>
<dbReference type="PANTHER" id="PTHR10882">
    <property type="entry name" value="DIPHTHINE SYNTHASE"/>
    <property type="match status" value="1"/>
</dbReference>
<dbReference type="STRING" id="37546.A0A1B0G776"/>
<dbReference type="GO" id="GO:0008168">
    <property type="term" value="F:methyltransferase activity"/>
    <property type="evidence" value="ECO:0007669"/>
    <property type="project" value="InterPro"/>
</dbReference>
<dbReference type="Proteomes" id="UP000092444">
    <property type="component" value="Unassembled WGS sequence"/>
</dbReference>
<dbReference type="GO" id="GO:0017183">
    <property type="term" value="P:protein histidyl modification to diphthamide"/>
    <property type="evidence" value="ECO:0007669"/>
    <property type="project" value="InterPro"/>
</dbReference>
<protein>
    <recommendedName>
        <fullName evidence="3">Diphthine methyl ester synthase</fullName>
    </recommendedName>
</protein>
<evidence type="ECO:0008006" key="3">
    <source>
        <dbReference type="Google" id="ProtNLM"/>
    </source>
</evidence>
<dbReference type="InterPro" id="IPR014777">
    <property type="entry name" value="4pyrrole_Mease_sub1"/>
</dbReference>